<feature type="transmembrane region" description="Helical" evidence="18">
    <location>
        <begin position="189"/>
        <end position="210"/>
    </location>
</feature>
<dbReference type="Gene3D" id="3.40.50.2300">
    <property type="match status" value="1"/>
</dbReference>
<evidence type="ECO:0000259" key="19">
    <source>
        <dbReference type="PROSITE" id="PS50109"/>
    </source>
</evidence>
<dbReference type="InterPro" id="IPR001789">
    <property type="entry name" value="Sig_transdc_resp-reg_receiver"/>
</dbReference>
<evidence type="ECO:0000256" key="2">
    <source>
        <dbReference type="ARBA" id="ARBA00004429"/>
    </source>
</evidence>
<dbReference type="InterPro" id="IPR036097">
    <property type="entry name" value="HisK_dim/P_sf"/>
</dbReference>
<dbReference type="InterPro" id="IPR003594">
    <property type="entry name" value="HATPase_dom"/>
</dbReference>
<evidence type="ECO:0000256" key="14">
    <source>
        <dbReference type="PROSITE-ProRule" id="PRU00110"/>
    </source>
</evidence>
<keyword evidence="10" id="KW-0067">ATP-binding</keyword>
<dbReference type="PANTHER" id="PTHR43047">
    <property type="entry name" value="TWO-COMPONENT HISTIDINE PROTEIN KINASE"/>
    <property type="match status" value="1"/>
</dbReference>
<dbReference type="InterPro" id="IPR003661">
    <property type="entry name" value="HisK_dim/P_dom"/>
</dbReference>
<comment type="caution">
    <text evidence="22">The sequence shown here is derived from an EMBL/GenBank/DDBJ whole genome shotgun (WGS) entry which is preliminary data.</text>
</comment>
<feature type="domain" description="Response regulatory" evidence="20">
    <location>
        <begin position="606"/>
        <end position="722"/>
    </location>
</feature>
<dbReference type="PROSITE" id="PS50109">
    <property type="entry name" value="HIS_KIN"/>
    <property type="match status" value="1"/>
</dbReference>
<dbReference type="Pfam" id="PF00512">
    <property type="entry name" value="HisKA"/>
    <property type="match status" value="1"/>
</dbReference>
<evidence type="ECO:0000256" key="18">
    <source>
        <dbReference type="SAM" id="Phobius"/>
    </source>
</evidence>
<dbReference type="SUPFAM" id="SSF55785">
    <property type="entry name" value="PYP-like sensor domain (PAS domain)"/>
    <property type="match status" value="1"/>
</dbReference>
<dbReference type="EC" id="2.7.13.3" evidence="3"/>
<feature type="transmembrane region" description="Helical" evidence="18">
    <location>
        <begin position="20"/>
        <end position="38"/>
    </location>
</feature>
<dbReference type="Gene3D" id="1.20.120.160">
    <property type="entry name" value="HPT domain"/>
    <property type="match status" value="1"/>
</dbReference>
<keyword evidence="12" id="KW-0902">Two-component regulatory system</keyword>
<evidence type="ECO:0000256" key="10">
    <source>
        <dbReference type="ARBA" id="ARBA00022840"/>
    </source>
</evidence>
<evidence type="ECO:0000256" key="4">
    <source>
        <dbReference type="ARBA" id="ARBA00022475"/>
    </source>
</evidence>
<evidence type="ECO:0000256" key="15">
    <source>
        <dbReference type="PROSITE-ProRule" id="PRU00169"/>
    </source>
</evidence>
<keyword evidence="10" id="KW-0547">Nucleotide-binding</keyword>
<proteinExistence type="predicted"/>
<organism evidence="22 23">
    <name type="scientific">Gemmobacter lanyuensis</name>
    <dbReference type="NCBI Taxonomy" id="1054497"/>
    <lineage>
        <taxon>Bacteria</taxon>
        <taxon>Pseudomonadati</taxon>
        <taxon>Pseudomonadota</taxon>
        <taxon>Alphaproteobacteria</taxon>
        <taxon>Rhodobacterales</taxon>
        <taxon>Paracoccaceae</taxon>
        <taxon>Gemmobacter</taxon>
    </lineage>
</organism>
<dbReference type="SMART" id="SM00387">
    <property type="entry name" value="HATPase_c"/>
    <property type="match status" value="1"/>
</dbReference>
<dbReference type="Gene3D" id="1.10.287.130">
    <property type="match status" value="1"/>
</dbReference>
<keyword evidence="23" id="KW-1185">Reference proteome</keyword>
<feature type="modified residue" description="Phosphohistidine" evidence="14">
    <location>
        <position position="828"/>
    </location>
</feature>
<keyword evidence="16" id="KW-0175">Coiled coil</keyword>
<dbReference type="Pfam" id="PF02518">
    <property type="entry name" value="HATPase_c"/>
    <property type="match status" value="1"/>
</dbReference>
<keyword evidence="13 18" id="KW-0472">Membrane</keyword>
<evidence type="ECO:0000256" key="1">
    <source>
        <dbReference type="ARBA" id="ARBA00000085"/>
    </source>
</evidence>
<evidence type="ECO:0000313" key="22">
    <source>
        <dbReference type="EMBL" id="GGW21423.1"/>
    </source>
</evidence>
<feature type="compositionally biased region" description="Low complexity" evidence="17">
    <location>
        <begin position="741"/>
        <end position="767"/>
    </location>
</feature>
<dbReference type="SUPFAM" id="SSF47384">
    <property type="entry name" value="Homodimeric domain of signal transducing histidine kinase"/>
    <property type="match status" value="1"/>
</dbReference>
<dbReference type="InterPro" id="IPR005467">
    <property type="entry name" value="His_kinase_dom"/>
</dbReference>
<evidence type="ECO:0000256" key="16">
    <source>
        <dbReference type="SAM" id="Coils"/>
    </source>
</evidence>
<dbReference type="Gene3D" id="3.30.565.10">
    <property type="entry name" value="Histidine kinase-like ATPase, C-terminal domain"/>
    <property type="match status" value="1"/>
</dbReference>
<dbReference type="CDD" id="cd17546">
    <property type="entry name" value="REC_hyHK_CKI1_RcsC-like"/>
    <property type="match status" value="1"/>
</dbReference>
<dbReference type="InterPro" id="IPR000014">
    <property type="entry name" value="PAS"/>
</dbReference>
<dbReference type="CDD" id="cd00082">
    <property type="entry name" value="HisKA"/>
    <property type="match status" value="1"/>
</dbReference>
<evidence type="ECO:0000259" key="21">
    <source>
        <dbReference type="PROSITE" id="PS50894"/>
    </source>
</evidence>
<dbReference type="Pfam" id="PF13188">
    <property type="entry name" value="PAS_8"/>
    <property type="match status" value="1"/>
</dbReference>
<sequence>MRYAHEEGMKLQSHQRLRVYGSLLILAIVALVSLSVFLEIDRQLDRSATAESDNRTWVLAQLEVDLLRYERSLYAAQADQSKPRLDDVRLAFDILYSRVDLVGRAPTLDSLPLRQSKGWLELSGPGGLIETTVPVIDSADSELQAGIPELIARMPPVTRDVRQAVVESLAKSMDSGDEARHDLRNSLRAFTMALIIIMVVMALLLLAIYFQGRTQSRHAKMLELAVHNLRTMIDSSQDAVLMIDADQNVTGSNRAGEVMLGLTFSRRAPVRLADMLSDDEGGELTAGTRRRMTCRRADGSKFPVEATLARARTATGQSFSIAFLRDMSEQLEHERSLAEARNAAMQGDEAKARFLAVMSHEMRTPLNGLLSATELLTSTTDLDDEQQWLVSIIRTCGQSTLEQVNNVLELTRLAASDGQEYPVTDVALGPTLRALVQQFQPEALRRGSSVDLIGPDEGSAPIVKLAQPLLRRVLVNLLSNAVKFTEHGRITLELSTAPTSDPNRVALRIAVRDTGIGIAEADLERIFRNFETLDSSYSRMQEGSGLGLGIAKLAAEAMGGHFEVASRPGEGSCFTLVMEAEVAAAPTRPAVPERIARGGAGERPLHILIAEDNQVNRILLVRQLERYGHVVTAVCDGQEALETGLAQPFDIVLMDVSMPRMDGLTASRLLRERGLPKTVPIFAVTAQAQPDRVHQFKAAGMTEVVTKPVNIDALNRLMQQRVGPVSPMQELRMPAPPPRASEPAPETAAAPAAPSASAPAHLATAEPIPKSDKPLLDDRILAELEEDMGRDFIGMMADRFSADMSSALGEAQAALEGADHGELARVAHRSAGAAAVLGLAALADELRALERAAPTEGNGTLSARCARIRDLSGQSEARLRAALVD</sequence>
<dbReference type="GO" id="GO:0005886">
    <property type="term" value="C:plasma membrane"/>
    <property type="evidence" value="ECO:0007669"/>
    <property type="project" value="UniProtKB-SubCell"/>
</dbReference>
<dbReference type="PRINTS" id="PR00344">
    <property type="entry name" value="BCTRLSENSOR"/>
</dbReference>
<dbReference type="PANTHER" id="PTHR43047:SF78">
    <property type="entry name" value="SENSORY_REGULATORY PROTEIN RPFC"/>
    <property type="match status" value="1"/>
</dbReference>
<dbReference type="SUPFAM" id="SSF47226">
    <property type="entry name" value="Histidine-containing phosphotransfer domain, HPT domain"/>
    <property type="match status" value="1"/>
</dbReference>
<keyword evidence="4" id="KW-1003">Cell membrane</keyword>
<evidence type="ECO:0000256" key="8">
    <source>
        <dbReference type="ARBA" id="ARBA00022692"/>
    </source>
</evidence>
<dbReference type="InterPro" id="IPR011006">
    <property type="entry name" value="CheY-like_superfamily"/>
</dbReference>
<evidence type="ECO:0000256" key="3">
    <source>
        <dbReference type="ARBA" id="ARBA00012438"/>
    </source>
</evidence>
<dbReference type="InterPro" id="IPR036890">
    <property type="entry name" value="HATPase_C_sf"/>
</dbReference>
<feature type="region of interest" description="Disordered" evidence="17">
    <location>
        <begin position="728"/>
        <end position="774"/>
    </location>
</feature>
<evidence type="ECO:0000256" key="13">
    <source>
        <dbReference type="ARBA" id="ARBA00023136"/>
    </source>
</evidence>
<reference evidence="22" key="1">
    <citation type="journal article" date="2014" name="Int. J. Syst. Evol. Microbiol.">
        <title>Complete genome sequence of Corynebacterium casei LMG S-19264T (=DSM 44701T), isolated from a smear-ripened cheese.</title>
        <authorList>
            <consortium name="US DOE Joint Genome Institute (JGI-PGF)"/>
            <person name="Walter F."/>
            <person name="Albersmeier A."/>
            <person name="Kalinowski J."/>
            <person name="Ruckert C."/>
        </authorList>
    </citation>
    <scope>NUCLEOTIDE SEQUENCE</scope>
    <source>
        <strain evidence="22">KCTC 23714</strain>
    </source>
</reference>
<evidence type="ECO:0000256" key="11">
    <source>
        <dbReference type="ARBA" id="ARBA00022989"/>
    </source>
</evidence>
<keyword evidence="8 18" id="KW-0812">Transmembrane</keyword>
<dbReference type="Pfam" id="PF01627">
    <property type="entry name" value="Hpt"/>
    <property type="match status" value="1"/>
</dbReference>
<feature type="coiled-coil region" evidence="16">
    <location>
        <begin position="321"/>
        <end position="348"/>
    </location>
</feature>
<name>A0A918IKV6_9RHOB</name>
<dbReference type="Gene3D" id="3.30.450.20">
    <property type="entry name" value="PAS domain"/>
    <property type="match status" value="1"/>
</dbReference>
<accession>A0A918IKV6</accession>
<evidence type="ECO:0000256" key="5">
    <source>
        <dbReference type="ARBA" id="ARBA00022519"/>
    </source>
</evidence>
<dbReference type="GO" id="GO:0000155">
    <property type="term" value="F:phosphorelay sensor kinase activity"/>
    <property type="evidence" value="ECO:0007669"/>
    <property type="project" value="InterPro"/>
</dbReference>
<dbReference type="InterPro" id="IPR004358">
    <property type="entry name" value="Sig_transdc_His_kin-like_C"/>
</dbReference>
<dbReference type="InterPro" id="IPR008207">
    <property type="entry name" value="Sig_transdc_His_kin_Hpt_dom"/>
</dbReference>
<dbReference type="EMBL" id="BMYQ01000001">
    <property type="protein sequence ID" value="GGW21423.1"/>
    <property type="molecule type" value="Genomic_DNA"/>
</dbReference>
<dbReference type="InterPro" id="IPR035965">
    <property type="entry name" value="PAS-like_dom_sf"/>
</dbReference>
<keyword evidence="5" id="KW-0997">Cell inner membrane</keyword>
<reference evidence="22" key="2">
    <citation type="submission" date="2020-09" db="EMBL/GenBank/DDBJ databases">
        <authorList>
            <person name="Sun Q."/>
            <person name="Kim S."/>
        </authorList>
    </citation>
    <scope>NUCLEOTIDE SEQUENCE</scope>
    <source>
        <strain evidence="22">KCTC 23714</strain>
    </source>
</reference>
<dbReference type="InterPro" id="IPR036641">
    <property type="entry name" value="HPT_dom_sf"/>
</dbReference>
<comment type="catalytic activity">
    <reaction evidence="1">
        <text>ATP + protein L-histidine = ADP + protein N-phospho-L-histidine.</text>
        <dbReference type="EC" id="2.7.13.3"/>
    </reaction>
</comment>
<dbReference type="AlphaFoldDB" id="A0A918IKV6"/>
<dbReference type="SMART" id="SM00091">
    <property type="entry name" value="PAS"/>
    <property type="match status" value="1"/>
</dbReference>
<keyword evidence="11 18" id="KW-1133">Transmembrane helix</keyword>
<dbReference type="PROSITE" id="PS50110">
    <property type="entry name" value="RESPONSE_REGULATORY"/>
    <property type="match status" value="1"/>
</dbReference>
<feature type="domain" description="HPt" evidence="21">
    <location>
        <begin position="789"/>
        <end position="885"/>
    </location>
</feature>
<protein>
    <recommendedName>
        <fullName evidence="3">histidine kinase</fullName>
        <ecNumber evidence="3">2.7.13.3</ecNumber>
    </recommendedName>
</protein>
<dbReference type="Pfam" id="PF00072">
    <property type="entry name" value="Response_reg"/>
    <property type="match status" value="1"/>
</dbReference>
<keyword evidence="7" id="KW-0808">Transferase</keyword>
<dbReference type="SUPFAM" id="SSF55874">
    <property type="entry name" value="ATPase domain of HSP90 chaperone/DNA topoisomerase II/histidine kinase"/>
    <property type="match status" value="1"/>
</dbReference>
<evidence type="ECO:0000256" key="6">
    <source>
        <dbReference type="ARBA" id="ARBA00022553"/>
    </source>
</evidence>
<dbReference type="SMART" id="SM00388">
    <property type="entry name" value="HisKA"/>
    <property type="match status" value="1"/>
</dbReference>
<evidence type="ECO:0000256" key="9">
    <source>
        <dbReference type="ARBA" id="ARBA00022777"/>
    </source>
</evidence>
<dbReference type="SUPFAM" id="SSF52172">
    <property type="entry name" value="CheY-like"/>
    <property type="match status" value="1"/>
</dbReference>
<evidence type="ECO:0000256" key="7">
    <source>
        <dbReference type="ARBA" id="ARBA00022679"/>
    </source>
</evidence>
<evidence type="ECO:0000256" key="17">
    <source>
        <dbReference type="SAM" id="MobiDB-lite"/>
    </source>
</evidence>
<evidence type="ECO:0000256" key="12">
    <source>
        <dbReference type="ARBA" id="ARBA00023012"/>
    </source>
</evidence>
<evidence type="ECO:0000259" key="20">
    <source>
        <dbReference type="PROSITE" id="PS50110"/>
    </source>
</evidence>
<dbReference type="SMART" id="SM00448">
    <property type="entry name" value="REC"/>
    <property type="match status" value="1"/>
</dbReference>
<keyword evidence="9 22" id="KW-0418">Kinase</keyword>
<keyword evidence="6 15" id="KW-0597">Phosphoprotein</keyword>
<dbReference type="PROSITE" id="PS50894">
    <property type="entry name" value="HPT"/>
    <property type="match status" value="1"/>
</dbReference>
<comment type="subcellular location">
    <subcellularLocation>
        <location evidence="2">Cell inner membrane</location>
        <topology evidence="2">Multi-pass membrane protein</topology>
    </subcellularLocation>
</comment>
<feature type="modified residue" description="4-aspartylphosphate" evidence="15">
    <location>
        <position position="655"/>
    </location>
</feature>
<evidence type="ECO:0000313" key="23">
    <source>
        <dbReference type="Proteomes" id="UP000628984"/>
    </source>
</evidence>
<dbReference type="Proteomes" id="UP000628984">
    <property type="component" value="Unassembled WGS sequence"/>
</dbReference>
<dbReference type="SMART" id="SM00073">
    <property type="entry name" value="HPT"/>
    <property type="match status" value="1"/>
</dbReference>
<gene>
    <name evidence="22" type="ORF">GCM10011452_01720</name>
</gene>
<feature type="domain" description="Histidine kinase" evidence="19">
    <location>
        <begin position="357"/>
        <end position="582"/>
    </location>
</feature>